<accession>A0AA38WPB2</accession>
<evidence type="ECO:0000313" key="2">
    <source>
        <dbReference type="Proteomes" id="UP001172457"/>
    </source>
</evidence>
<gene>
    <name evidence="1" type="ORF">OSB04_010400</name>
</gene>
<organism evidence="1 2">
    <name type="scientific">Centaurea solstitialis</name>
    <name type="common">yellow star-thistle</name>
    <dbReference type="NCBI Taxonomy" id="347529"/>
    <lineage>
        <taxon>Eukaryota</taxon>
        <taxon>Viridiplantae</taxon>
        <taxon>Streptophyta</taxon>
        <taxon>Embryophyta</taxon>
        <taxon>Tracheophyta</taxon>
        <taxon>Spermatophyta</taxon>
        <taxon>Magnoliopsida</taxon>
        <taxon>eudicotyledons</taxon>
        <taxon>Gunneridae</taxon>
        <taxon>Pentapetalae</taxon>
        <taxon>asterids</taxon>
        <taxon>campanulids</taxon>
        <taxon>Asterales</taxon>
        <taxon>Asteraceae</taxon>
        <taxon>Carduoideae</taxon>
        <taxon>Cardueae</taxon>
        <taxon>Centaureinae</taxon>
        <taxon>Centaurea</taxon>
    </lineage>
</organism>
<evidence type="ECO:0008006" key="3">
    <source>
        <dbReference type="Google" id="ProtNLM"/>
    </source>
</evidence>
<dbReference type="AlphaFoldDB" id="A0AA38WPB2"/>
<name>A0AA38WPB2_9ASTR</name>
<dbReference type="Proteomes" id="UP001172457">
    <property type="component" value="Chromosome 3"/>
</dbReference>
<comment type="caution">
    <text evidence="1">The sequence shown here is derived from an EMBL/GenBank/DDBJ whole genome shotgun (WGS) entry which is preliminary data.</text>
</comment>
<dbReference type="PANTHER" id="PTHR11439">
    <property type="entry name" value="GAG-POL-RELATED RETROTRANSPOSON"/>
    <property type="match status" value="1"/>
</dbReference>
<dbReference type="PANTHER" id="PTHR11439:SF467">
    <property type="entry name" value="INTEGRASE CATALYTIC DOMAIN-CONTAINING PROTEIN"/>
    <property type="match status" value="1"/>
</dbReference>
<dbReference type="EMBL" id="JARYMX010000003">
    <property type="protein sequence ID" value="KAJ9555786.1"/>
    <property type="molecule type" value="Genomic_DNA"/>
</dbReference>
<proteinExistence type="predicted"/>
<evidence type="ECO:0000313" key="1">
    <source>
        <dbReference type="EMBL" id="KAJ9555786.1"/>
    </source>
</evidence>
<sequence length="176" mass="19372">MALFYVASLHSHFMLSPMPTGPGTRIIIGAPRAILFILVPILFHGGPNESTLARSSTEAEFRAVASTTTEVQWLTSLLSELGFSSTTIPTIYCDNLSATSYSENPVFHSRMKHLALDFHFVREKVQQGSLRVQHIAGDDNLADALTKPLPRPRFHYLLSKIGLLSGSSILRGHIKT</sequence>
<protein>
    <recommendedName>
        <fullName evidence="3">Retrovirus-related Pol polyprotein from transposon RE2</fullName>
    </recommendedName>
</protein>
<reference evidence="1" key="1">
    <citation type="submission" date="2023-03" db="EMBL/GenBank/DDBJ databases">
        <title>Chromosome-scale reference genome and RAD-based genetic map of yellow starthistle (Centaurea solstitialis) reveal putative structural variation and QTLs associated with invader traits.</title>
        <authorList>
            <person name="Reatini B."/>
            <person name="Cang F.A."/>
            <person name="Jiang Q."/>
            <person name="Mckibben M.T.W."/>
            <person name="Barker M.S."/>
            <person name="Rieseberg L.H."/>
            <person name="Dlugosch K.M."/>
        </authorList>
    </citation>
    <scope>NUCLEOTIDE SEQUENCE</scope>
    <source>
        <strain evidence="1">CAN-66</strain>
        <tissue evidence="1">Leaf</tissue>
    </source>
</reference>
<keyword evidence="2" id="KW-1185">Reference proteome</keyword>
<dbReference type="CDD" id="cd09272">
    <property type="entry name" value="RNase_HI_RT_Ty1"/>
    <property type="match status" value="1"/>
</dbReference>